<dbReference type="GO" id="GO:0046872">
    <property type="term" value="F:metal ion binding"/>
    <property type="evidence" value="ECO:0007669"/>
    <property type="project" value="UniProtKB-KW"/>
</dbReference>
<dbReference type="InterPro" id="IPR050155">
    <property type="entry name" value="HAD-like_hydrolase_sf"/>
</dbReference>
<keyword evidence="8 11" id="KW-0460">Magnesium</keyword>
<dbReference type="InterPro" id="IPR036412">
    <property type="entry name" value="HAD-like_sf"/>
</dbReference>
<evidence type="ECO:0000256" key="2">
    <source>
        <dbReference type="ARBA" id="ARBA00001946"/>
    </source>
</evidence>
<dbReference type="NCBIfam" id="TIGR01509">
    <property type="entry name" value="HAD-SF-IA-v3"/>
    <property type="match status" value="1"/>
</dbReference>
<dbReference type="InterPro" id="IPR023198">
    <property type="entry name" value="PGP-like_dom2"/>
</dbReference>
<dbReference type="InterPro" id="IPR006439">
    <property type="entry name" value="HAD-SF_hydro_IA"/>
</dbReference>
<dbReference type="InterPro" id="IPR041492">
    <property type="entry name" value="HAD_2"/>
</dbReference>
<evidence type="ECO:0000313" key="12">
    <source>
        <dbReference type="EMBL" id="OMG53527.1"/>
    </source>
</evidence>
<dbReference type="GO" id="GO:0005829">
    <property type="term" value="C:cytosol"/>
    <property type="evidence" value="ECO:0007669"/>
    <property type="project" value="TreeGrafter"/>
</dbReference>
<evidence type="ECO:0000256" key="6">
    <source>
        <dbReference type="ARBA" id="ARBA00022723"/>
    </source>
</evidence>
<keyword evidence="6 11" id="KW-0479">Metal-binding</keyword>
<dbReference type="EMBL" id="MTHD01000003">
    <property type="protein sequence ID" value="OMG53527.1"/>
    <property type="molecule type" value="Genomic_DNA"/>
</dbReference>
<evidence type="ECO:0000256" key="4">
    <source>
        <dbReference type="ARBA" id="ARBA00006171"/>
    </source>
</evidence>
<gene>
    <name evidence="12" type="ORF">BJN45_08730</name>
</gene>
<organism evidence="12 13">
    <name type="scientific">Azonexus hydrophilus</name>
    <dbReference type="NCBI Taxonomy" id="418702"/>
    <lineage>
        <taxon>Bacteria</taxon>
        <taxon>Pseudomonadati</taxon>
        <taxon>Pseudomonadota</taxon>
        <taxon>Betaproteobacteria</taxon>
        <taxon>Rhodocyclales</taxon>
        <taxon>Azonexaceae</taxon>
        <taxon>Azonexus</taxon>
    </lineage>
</organism>
<dbReference type="SFLD" id="SFLDG01135">
    <property type="entry name" value="C1.5.6:_HAD__Beta-PGM__Phospha"/>
    <property type="match status" value="1"/>
</dbReference>
<accession>A0A1R1I480</accession>
<dbReference type="UniPathway" id="UPA00865">
    <property type="reaction ID" value="UER00834"/>
</dbReference>
<dbReference type="GO" id="GO:0046295">
    <property type="term" value="P:glycolate biosynthetic process"/>
    <property type="evidence" value="ECO:0007669"/>
    <property type="project" value="UniProtKB-UniRule"/>
</dbReference>
<dbReference type="GO" id="GO:0005975">
    <property type="term" value="P:carbohydrate metabolic process"/>
    <property type="evidence" value="ECO:0007669"/>
    <property type="project" value="InterPro"/>
</dbReference>
<evidence type="ECO:0000256" key="10">
    <source>
        <dbReference type="ARBA" id="ARBA00059247"/>
    </source>
</evidence>
<evidence type="ECO:0000313" key="13">
    <source>
        <dbReference type="Proteomes" id="UP000187526"/>
    </source>
</evidence>
<evidence type="ECO:0000256" key="5">
    <source>
        <dbReference type="ARBA" id="ARBA00013078"/>
    </source>
</evidence>
<evidence type="ECO:0000256" key="9">
    <source>
        <dbReference type="ARBA" id="ARBA00023277"/>
    </source>
</evidence>
<dbReference type="GO" id="GO:0008967">
    <property type="term" value="F:phosphoglycolate phosphatase activity"/>
    <property type="evidence" value="ECO:0007669"/>
    <property type="project" value="UniProtKB-UniRule"/>
</dbReference>
<dbReference type="PANTHER" id="PTHR43434:SF1">
    <property type="entry name" value="PHOSPHOGLYCOLATE PHOSPHATASE"/>
    <property type="match status" value="1"/>
</dbReference>
<dbReference type="NCBIfam" id="TIGR01449">
    <property type="entry name" value="PGP_bact"/>
    <property type="match status" value="1"/>
</dbReference>
<dbReference type="RefSeq" id="WP_076094275.1">
    <property type="nucleotide sequence ID" value="NZ_MTHD01000003.1"/>
</dbReference>
<dbReference type="AlphaFoldDB" id="A0A1R1I480"/>
<dbReference type="NCBIfam" id="NF009695">
    <property type="entry name" value="PRK13222.1-2"/>
    <property type="match status" value="1"/>
</dbReference>
<protein>
    <recommendedName>
        <fullName evidence="5 11">Phosphoglycolate phosphatase</fullName>
        <shortName evidence="11">PGP</shortName>
        <shortName evidence="11">PGPase</shortName>
        <ecNumber evidence="5 11">3.1.3.18</ecNumber>
    </recommendedName>
</protein>
<evidence type="ECO:0000256" key="8">
    <source>
        <dbReference type="ARBA" id="ARBA00022842"/>
    </source>
</evidence>
<feature type="binding site" evidence="11">
    <location>
        <position position="11"/>
    </location>
    <ligand>
        <name>Mg(2+)</name>
        <dbReference type="ChEBI" id="CHEBI:18420"/>
    </ligand>
</feature>
<comment type="caution">
    <text evidence="12">The sequence shown here is derived from an EMBL/GenBank/DDBJ whole genome shotgun (WGS) entry which is preliminary data.</text>
</comment>
<dbReference type="GO" id="GO:0006281">
    <property type="term" value="P:DNA repair"/>
    <property type="evidence" value="ECO:0007669"/>
    <property type="project" value="TreeGrafter"/>
</dbReference>
<dbReference type="Gene3D" id="1.10.150.240">
    <property type="entry name" value="Putative phosphatase, domain 2"/>
    <property type="match status" value="1"/>
</dbReference>
<keyword evidence="7 11" id="KW-0378">Hydrolase</keyword>
<comment type="cofactor">
    <cofactor evidence="2 11">
        <name>Mg(2+)</name>
        <dbReference type="ChEBI" id="CHEBI:18420"/>
    </cofactor>
</comment>
<reference evidence="12 13" key="1">
    <citation type="submission" date="2016-10" db="EMBL/GenBank/DDBJ databases">
        <title>Alkaliphiles isolated from bioreactors.</title>
        <authorList>
            <person name="Salah Z."/>
            <person name="Rout S.P."/>
            <person name="Humphreys P.N."/>
        </authorList>
    </citation>
    <scope>NUCLEOTIDE SEQUENCE [LARGE SCALE GENOMIC DNA]</scope>
    <source>
        <strain evidence="12 13">ZS02</strain>
    </source>
</reference>
<dbReference type="Proteomes" id="UP000187526">
    <property type="component" value="Unassembled WGS sequence"/>
</dbReference>
<dbReference type="Pfam" id="PF13419">
    <property type="entry name" value="HAD_2"/>
    <property type="match status" value="1"/>
</dbReference>
<comment type="function">
    <text evidence="10 11">Specifically catalyzes the dephosphorylation of 2-phosphoglycolate. Is involved in the dissimilation of the intracellular 2-phosphoglycolate formed during the DNA repair of 3'-phosphoglycolate ends, a major class of DNA lesions induced by oxidative stress.</text>
</comment>
<feature type="binding site" evidence="11">
    <location>
        <position position="9"/>
    </location>
    <ligand>
        <name>Mg(2+)</name>
        <dbReference type="ChEBI" id="CHEBI:18420"/>
    </ligand>
</feature>
<dbReference type="SUPFAM" id="SSF56784">
    <property type="entry name" value="HAD-like"/>
    <property type="match status" value="1"/>
</dbReference>
<dbReference type="CDD" id="cd16417">
    <property type="entry name" value="HAD_PGPase"/>
    <property type="match status" value="1"/>
</dbReference>
<keyword evidence="13" id="KW-1185">Reference proteome</keyword>
<dbReference type="STRING" id="418702.BJN45_08730"/>
<comment type="catalytic activity">
    <reaction evidence="1 11">
        <text>2-phosphoglycolate + H2O = glycolate + phosphate</text>
        <dbReference type="Rhea" id="RHEA:14369"/>
        <dbReference type="ChEBI" id="CHEBI:15377"/>
        <dbReference type="ChEBI" id="CHEBI:29805"/>
        <dbReference type="ChEBI" id="CHEBI:43474"/>
        <dbReference type="ChEBI" id="CHEBI:58033"/>
        <dbReference type="EC" id="3.1.3.18"/>
    </reaction>
</comment>
<feature type="binding site" evidence="11">
    <location>
        <position position="170"/>
    </location>
    <ligand>
        <name>Mg(2+)</name>
        <dbReference type="ChEBI" id="CHEBI:18420"/>
    </ligand>
</feature>
<name>A0A1R1I480_9RHOO</name>
<feature type="active site" description="Nucleophile" evidence="11">
    <location>
        <position position="9"/>
    </location>
</feature>
<dbReference type="FunFam" id="3.40.50.1000:FF:000022">
    <property type="entry name" value="Phosphoglycolate phosphatase"/>
    <property type="match status" value="1"/>
</dbReference>
<dbReference type="OrthoDB" id="9807630at2"/>
<dbReference type="HAMAP" id="MF_00495">
    <property type="entry name" value="GPH_hydrolase_bact"/>
    <property type="match status" value="1"/>
</dbReference>
<dbReference type="InterPro" id="IPR037512">
    <property type="entry name" value="PGPase_prok"/>
</dbReference>
<proteinExistence type="inferred from homology"/>
<dbReference type="InterPro" id="IPR023214">
    <property type="entry name" value="HAD_sf"/>
</dbReference>
<dbReference type="Gene3D" id="3.40.50.1000">
    <property type="entry name" value="HAD superfamily/HAD-like"/>
    <property type="match status" value="1"/>
</dbReference>
<comment type="similarity">
    <text evidence="4 11">Belongs to the HAD-like hydrolase superfamily. CbbY/CbbZ/Gph/YieH family.</text>
</comment>
<dbReference type="EC" id="3.1.3.18" evidence="5 11"/>
<dbReference type="NCBIfam" id="TIGR01549">
    <property type="entry name" value="HAD-SF-IA-v1"/>
    <property type="match status" value="1"/>
</dbReference>
<evidence type="ECO:0000256" key="11">
    <source>
        <dbReference type="HAMAP-Rule" id="MF_00495"/>
    </source>
</evidence>
<dbReference type="SFLD" id="SFLDS00003">
    <property type="entry name" value="Haloacid_Dehalogenase"/>
    <property type="match status" value="1"/>
</dbReference>
<dbReference type="SFLD" id="SFLDG01129">
    <property type="entry name" value="C1.5:_HAD__Beta-PGM__Phosphata"/>
    <property type="match status" value="1"/>
</dbReference>
<evidence type="ECO:0000256" key="7">
    <source>
        <dbReference type="ARBA" id="ARBA00022801"/>
    </source>
</evidence>
<comment type="pathway">
    <text evidence="3 11">Organic acid metabolism; glycolate biosynthesis; glycolate from 2-phosphoglycolate: step 1/1.</text>
</comment>
<evidence type="ECO:0000256" key="3">
    <source>
        <dbReference type="ARBA" id="ARBA00004818"/>
    </source>
</evidence>
<evidence type="ECO:0000256" key="1">
    <source>
        <dbReference type="ARBA" id="ARBA00000830"/>
    </source>
</evidence>
<dbReference type="PANTHER" id="PTHR43434">
    <property type="entry name" value="PHOSPHOGLYCOLATE PHOSPHATASE"/>
    <property type="match status" value="1"/>
</dbReference>
<keyword evidence="9 11" id="KW-0119">Carbohydrate metabolism</keyword>
<sequence length="220" mass="23798">MKFRSVTFDLDGTLLDTVGDLTEACRRMLAELELPTRSETEIRSFVGQGMLVLVQRCLNRGSPPDEALTARAVAAFKTHYAAVNGENTQFFPGVREGLDAWYATGLPLAIVTNKPEAFTLPLLEKTGLARYFRSVVGGDTTPQRKPHPAPLLHACAALGVDPADNLHIGDSRHDIETARNAGCTVYCVPYGYNEGEAVRAEDCDALVADLTVALRLAHSA</sequence>